<feature type="binding site" evidence="3">
    <location>
        <begin position="141"/>
        <end position="142"/>
    </location>
    <ligand>
        <name>acetyl-CoA</name>
        <dbReference type="ChEBI" id="CHEBI:57288"/>
    </ligand>
</feature>
<keyword evidence="1 3" id="KW-0808">Transferase</keyword>
<feature type="active site" description="Proton donor" evidence="3">
    <location>
        <position position="146"/>
    </location>
</feature>
<keyword evidence="7" id="KW-1185">Reference proteome</keyword>
<dbReference type="OrthoDB" id="8399956at2"/>
<dbReference type="Gene3D" id="3.30.1050.10">
    <property type="entry name" value="SCP2 sterol-binding domain"/>
    <property type="match status" value="1"/>
</dbReference>
<evidence type="ECO:0000256" key="2">
    <source>
        <dbReference type="ARBA" id="ARBA00023315"/>
    </source>
</evidence>
<dbReference type="InterPro" id="IPR051554">
    <property type="entry name" value="Acetyltransferase_Eis"/>
</dbReference>
<name>A0A495ILR3_9MICO</name>
<dbReference type="InterPro" id="IPR041380">
    <property type="entry name" value="Acetyltransf_17"/>
</dbReference>
<dbReference type="Pfam" id="PF17668">
    <property type="entry name" value="Acetyltransf_17"/>
    <property type="match status" value="1"/>
</dbReference>
<dbReference type="PANTHER" id="PTHR37817">
    <property type="entry name" value="N-ACETYLTRANSFERASE EIS"/>
    <property type="match status" value="1"/>
</dbReference>
<dbReference type="HAMAP" id="MF_01812">
    <property type="entry name" value="Eis"/>
    <property type="match status" value="1"/>
</dbReference>
<feature type="domain" description="Eis-like acetyltransferase" evidence="5">
    <location>
        <begin position="203"/>
        <end position="311"/>
    </location>
</feature>
<feature type="binding site" evidence="3">
    <location>
        <begin position="113"/>
        <end position="118"/>
    </location>
    <ligand>
        <name>acetyl-CoA</name>
        <dbReference type="ChEBI" id="CHEBI:57288"/>
    </ligand>
</feature>
<dbReference type="InterPro" id="IPR016181">
    <property type="entry name" value="Acyl_CoA_acyltransferase"/>
</dbReference>
<proteinExistence type="inferred from homology"/>
<evidence type="ECO:0000259" key="4">
    <source>
        <dbReference type="Pfam" id="PF13530"/>
    </source>
</evidence>
<dbReference type="RefSeq" id="WP_121371045.1">
    <property type="nucleotide sequence ID" value="NZ_RBKS01000001.1"/>
</dbReference>
<dbReference type="SUPFAM" id="SSF55718">
    <property type="entry name" value="SCP-like"/>
    <property type="match status" value="1"/>
</dbReference>
<comment type="subunit">
    <text evidence="3">Homohexamer; trimer of dimers.</text>
</comment>
<sequence length="432" mass="46825">MAAFDDEYETRTFTPVVIDGEPDAATRDWIAATRVAFHETNSASGVTVGAVAAVADGRTYTGIYDRRPLTGSLDATWPVATYADYVKTINVGGGALLDALLISDVTVRPTHKRKGMLRRMMTARLTHAADDGIPLAALTASESGIYRRFGFGASTRVRRISIRPEKRFELLTPPAGRCELARASDIQEIARDVFARFHARTPGSVDRQHQLWNRRLGLGGDEPKLDESVRAALYYSPAGDIDGYVTYRLKEEGHTAALEVIDLVPATDEAYLGLWQFIGTVDLVDRITYGVAPVVDPLLEALVESRTLETTGEEDHVWFRILDPVAALSARPYACDGTLTIKIHDDLGFSAGVFELSVSHGAASVRRIDANDSTAIADLALDTATLARAFVGGTPVTALAAAGLVEHRDPAAVRLATAMFMPDRPVYGITYF</sequence>
<keyword evidence="2 3" id="KW-0012">Acyltransferase</keyword>
<dbReference type="Pfam" id="PF13530">
    <property type="entry name" value="SCP2_2"/>
    <property type="match status" value="1"/>
</dbReference>
<dbReference type="GO" id="GO:0030649">
    <property type="term" value="P:aminoglycoside antibiotic catabolic process"/>
    <property type="evidence" value="ECO:0007669"/>
    <property type="project" value="TreeGrafter"/>
</dbReference>
<protein>
    <submittedName>
        <fullName evidence="6">Putative acetyltransferase</fullName>
    </submittedName>
</protein>
<dbReference type="AlphaFoldDB" id="A0A495ILR3"/>
<comment type="caution">
    <text evidence="6">The sequence shown here is derived from an EMBL/GenBank/DDBJ whole genome shotgun (WGS) entry which is preliminary data.</text>
</comment>
<evidence type="ECO:0000256" key="1">
    <source>
        <dbReference type="ARBA" id="ARBA00022679"/>
    </source>
</evidence>
<dbReference type="PANTHER" id="PTHR37817:SF1">
    <property type="entry name" value="N-ACETYLTRANSFERASE EIS"/>
    <property type="match status" value="1"/>
</dbReference>
<gene>
    <name evidence="6" type="ORF">C8E83_3271</name>
</gene>
<feature type="domain" description="Enhanced intracellular survival protein" evidence="4">
    <location>
        <begin position="326"/>
        <end position="427"/>
    </location>
</feature>
<dbReference type="EMBL" id="RBKS01000001">
    <property type="protein sequence ID" value="RKR76106.1"/>
    <property type="molecule type" value="Genomic_DNA"/>
</dbReference>
<dbReference type="GO" id="GO:0034069">
    <property type="term" value="F:aminoglycoside N-acetyltransferase activity"/>
    <property type="evidence" value="ECO:0007669"/>
    <property type="project" value="TreeGrafter"/>
</dbReference>
<evidence type="ECO:0000259" key="5">
    <source>
        <dbReference type="Pfam" id="PF17668"/>
    </source>
</evidence>
<reference evidence="6 7" key="1">
    <citation type="submission" date="2018-10" db="EMBL/GenBank/DDBJ databases">
        <title>Sequencing the genomes of 1000 actinobacteria strains.</title>
        <authorList>
            <person name="Klenk H.-P."/>
        </authorList>
    </citation>
    <scope>NUCLEOTIDE SEQUENCE [LARGE SCALE GENOMIC DNA]</scope>
    <source>
        <strain evidence="6 7">DSM 17894</strain>
    </source>
</reference>
<dbReference type="InterPro" id="IPR036527">
    <property type="entry name" value="SCP2_sterol-bd_dom_sf"/>
</dbReference>
<feature type="active site" description="Proton acceptor; via carboxylate" evidence="3">
    <location>
        <position position="432"/>
    </location>
</feature>
<accession>A0A495ILR3</accession>
<organism evidence="6 7">
    <name type="scientific">Frondihabitans australicus</name>
    <dbReference type="NCBI Taxonomy" id="386892"/>
    <lineage>
        <taxon>Bacteria</taxon>
        <taxon>Bacillati</taxon>
        <taxon>Actinomycetota</taxon>
        <taxon>Actinomycetes</taxon>
        <taxon>Micrococcales</taxon>
        <taxon>Microbacteriaceae</taxon>
        <taxon>Frondihabitans</taxon>
    </lineage>
</organism>
<dbReference type="InterPro" id="IPR022902">
    <property type="entry name" value="NAcTrfase_Eis"/>
</dbReference>
<dbReference type="Pfam" id="PF13527">
    <property type="entry name" value="Acetyltransf_9"/>
    <property type="match status" value="1"/>
</dbReference>
<evidence type="ECO:0000313" key="7">
    <source>
        <dbReference type="Proteomes" id="UP000280008"/>
    </source>
</evidence>
<dbReference type="SUPFAM" id="SSF55729">
    <property type="entry name" value="Acyl-CoA N-acyltransferases (Nat)"/>
    <property type="match status" value="1"/>
</dbReference>
<evidence type="ECO:0000256" key="3">
    <source>
        <dbReference type="HAMAP-Rule" id="MF_01812"/>
    </source>
</evidence>
<dbReference type="Proteomes" id="UP000280008">
    <property type="component" value="Unassembled WGS sequence"/>
</dbReference>
<evidence type="ECO:0000313" key="6">
    <source>
        <dbReference type="EMBL" id="RKR76106.1"/>
    </source>
</evidence>
<feature type="binding site" evidence="3">
    <location>
        <begin position="105"/>
        <end position="107"/>
    </location>
    <ligand>
        <name>acetyl-CoA</name>
        <dbReference type="ChEBI" id="CHEBI:57288"/>
    </ligand>
</feature>
<dbReference type="InterPro" id="IPR025559">
    <property type="entry name" value="Eis_dom"/>
</dbReference>
<comment type="similarity">
    <text evidence="3">Belongs to the acetyltransferase Eis family.</text>
</comment>
<dbReference type="Gene3D" id="3.40.630.30">
    <property type="match status" value="2"/>
</dbReference>